<dbReference type="EMBL" id="HACG01052439">
    <property type="protein sequence ID" value="CEK99310.1"/>
    <property type="molecule type" value="Transcribed_RNA"/>
</dbReference>
<sequence>PGVLSPNFSINSACSIQVAHVNQALLRYMVKRQNSRSAEAFFYVLLNIIDLTNKTEFCDVEVDNTLHK</sequence>
<organism evidence="1">
    <name type="scientific">Arion vulgaris</name>
    <dbReference type="NCBI Taxonomy" id="1028688"/>
    <lineage>
        <taxon>Eukaryota</taxon>
        <taxon>Metazoa</taxon>
        <taxon>Spiralia</taxon>
        <taxon>Lophotrochozoa</taxon>
        <taxon>Mollusca</taxon>
        <taxon>Gastropoda</taxon>
        <taxon>Heterobranchia</taxon>
        <taxon>Euthyneura</taxon>
        <taxon>Panpulmonata</taxon>
        <taxon>Eupulmonata</taxon>
        <taxon>Stylommatophora</taxon>
        <taxon>Helicina</taxon>
        <taxon>Arionoidea</taxon>
        <taxon>Arionidae</taxon>
        <taxon>Arion</taxon>
    </lineage>
</organism>
<proteinExistence type="predicted"/>
<gene>
    <name evidence="1" type="primary">ORF220960</name>
</gene>
<accession>A0A0B7C4C2</accession>
<feature type="non-terminal residue" evidence="1">
    <location>
        <position position="1"/>
    </location>
</feature>
<evidence type="ECO:0000313" key="1">
    <source>
        <dbReference type="EMBL" id="CEK99310.1"/>
    </source>
</evidence>
<dbReference type="AlphaFoldDB" id="A0A0B7C4C2"/>
<name>A0A0B7C4C2_9EUPU</name>
<reference evidence="1" key="1">
    <citation type="submission" date="2014-12" db="EMBL/GenBank/DDBJ databases">
        <title>Insight into the proteome of Arion vulgaris.</title>
        <authorList>
            <person name="Aradska J."/>
            <person name="Bulat T."/>
            <person name="Smidak R."/>
            <person name="Sarate P."/>
            <person name="Gangsoo J."/>
            <person name="Sialana F."/>
            <person name="Bilban M."/>
            <person name="Lubec G."/>
        </authorList>
    </citation>
    <scope>NUCLEOTIDE SEQUENCE</scope>
    <source>
        <tissue evidence="1">Skin</tissue>
    </source>
</reference>
<protein>
    <submittedName>
        <fullName evidence="1">Uncharacterized protein</fullName>
    </submittedName>
</protein>